<evidence type="ECO:0000256" key="3">
    <source>
        <dbReference type="ARBA" id="ARBA00022448"/>
    </source>
</evidence>
<protein>
    <recommendedName>
        <fullName evidence="8">TfoX N-terminal domain-containing protein</fullName>
    </recommendedName>
</protein>
<comment type="caution">
    <text evidence="9">The sequence shown here is derived from an EMBL/GenBank/DDBJ whole genome shotgun (WGS) entry which is preliminary data.</text>
</comment>
<gene>
    <name evidence="9" type="ORF">DB30_02775</name>
</gene>
<keyword evidence="5 7" id="KW-1133">Transmembrane helix</keyword>
<dbReference type="AlphaFoldDB" id="A0A0C2DDM9"/>
<keyword evidence="6 7" id="KW-0472">Membrane</keyword>
<feature type="transmembrane region" description="Helical" evidence="7">
    <location>
        <begin position="271"/>
        <end position="289"/>
    </location>
</feature>
<dbReference type="InterPro" id="IPR036259">
    <property type="entry name" value="MFS_trans_sf"/>
</dbReference>
<dbReference type="PANTHER" id="PTHR23514">
    <property type="entry name" value="BYPASS OF STOP CODON PROTEIN 6"/>
    <property type="match status" value="1"/>
</dbReference>
<dbReference type="Proteomes" id="UP000031599">
    <property type="component" value="Unassembled WGS sequence"/>
</dbReference>
<comment type="subcellular location">
    <subcellularLocation>
        <location evidence="1">Endomembrane system</location>
        <topology evidence="1">Multi-pass membrane protein</topology>
    </subcellularLocation>
</comment>
<evidence type="ECO:0000256" key="1">
    <source>
        <dbReference type="ARBA" id="ARBA00004127"/>
    </source>
</evidence>
<dbReference type="InterPro" id="IPR007076">
    <property type="entry name" value="TfoX_N"/>
</dbReference>
<keyword evidence="4 7" id="KW-0812">Transmembrane</keyword>
<evidence type="ECO:0000313" key="10">
    <source>
        <dbReference type="Proteomes" id="UP000031599"/>
    </source>
</evidence>
<dbReference type="Pfam" id="PF07690">
    <property type="entry name" value="MFS_1"/>
    <property type="match status" value="1"/>
</dbReference>
<dbReference type="InterPro" id="IPR051788">
    <property type="entry name" value="MFS_Transporter"/>
</dbReference>
<dbReference type="EMBL" id="JMCC02000020">
    <property type="protein sequence ID" value="KIG17742.1"/>
    <property type="molecule type" value="Genomic_DNA"/>
</dbReference>
<feature type="transmembrane region" description="Helical" evidence="7">
    <location>
        <begin position="352"/>
        <end position="374"/>
    </location>
</feature>
<name>A0A0C2DDM9_9BACT</name>
<comment type="similarity">
    <text evidence="2">Belongs to the major facilitator superfamily.</text>
</comment>
<sequence>MYVDFLDELGSGVAPLSAADIRDDLGVAYGGIALVLLVAPLLLSMLVEGPLLLLSDRWRRDRVAALCVGLMGGFMIAAACTSSAWTLALAFGAWGSASGLACGLSQGLLMDAYPEARERWMTRWTLMGAIGDMATPLLILAVASLGLGWRAGLGLAGALHLLHAVVLARVRVQPAGTDECEHDDESERDAPLLERLRAGLRDRDLLMWLGACSLCCLLDEILVAFGVLFMRDELGAPIDTQAIAFAACAVGGVVGLAVTERLLPRIDGLRLLVLASLACAAAFVIWLQMRSIPASVAALFFVGFCVAPLYPICAARAYAARPGQAGLVAAIDQLFAPISLLAPLLIGLVADTIGIVVALGLLLVQPVGVGLVALAGLRRCRAAVVVGPSDPSMAYDEELAQRIRDLLADHPSYSERKMFGGLCFMFAGHMCAGVINDDLMLRVGPERFESTLARKHARPMDFTGRPSKGMVYVGKQGTKTKAQLQGWLTPALEFVDSLPPKQAKPKNKPKLR</sequence>
<feature type="transmembrane region" description="Helical" evidence="7">
    <location>
        <begin position="63"/>
        <end position="85"/>
    </location>
</feature>
<feature type="transmembrane region" description="Helical" evidence="7">
    <location>
        <begin position="27"/>
        <end position="51"/>
    </location>
</feature>
<dbReference type="SUPFAM" id="SSF103473">
    <property type="entry name" value="MFS general substrate transporter"/>
    <property type="match status" value="1"/>
</dbReference>
<dbReference type="Gene3D" id="1.20.1250.20">
    <property type="entry name" value="MFS general substrate transporter like domains"/>
    <property type="match status" value="1"/>
</dbReference>
<proteinExistence type="inferred from homology"/>
<dbReference type="PANTHER" id="PTHR23514:SF3">
    <property type="entry name" value="BYPASS OF STOP CODON PROTEIN 6"/>
    <property type="match status" value="1"/>
</dbReference>
<evidence type="ECO:0000313" key="9">
    <source>
        <dbReference type="EMBL" id="KIG17742.1"/>
    </source>
</evidence>
<dbReference type="InterPro" id="IPR011701">
    <property type="entry name" value="MFS"/>
</dbReference>
<organism evidence="9 10">
    <name type="scientific">Enhygromyxa salina</name>
    <dbReference type="NCBI Taxonomy" id="215803"/>
    <lineage>
        <taxon>Bacteria</taxon>
        <taxon>Pseudomonadati</taxon>
        <taxon>Myxococcota</taxon>
        <taxon>Polyangia</taxon>
        <taxon>Nannocystales</taxon>
        <taxon>Nannocystaceae</taxon>
        <taxon>Enhygromyxa</taxon>
    </lineage>
</organism>
<reference evidence="9 10" key="1">
    <citation type="submission" date="2014-12" db="EMBL/GenBank/DDBJ databases">
        <title>Genome assembly of Enhygromyxa salina DSM 15201.</title>
        <authorList>
            <person name="Sharma G."/>
            <person name="Subramanian S."/>
        </authorList>
    </citation>
    <scope>NUCLEOTIDE SEQUENCE [LARGE SCALE GENOMIC DNA]</scope>
    <source>
        <strain evidence="9 10">DSM 15201</strain>
    </source>
</reference>
<evidence type="ECO:0000256" key="6">
    <source>
        <dbReference type="ARBA" id="ARBA00023136"/>
    </source>
</evidence>
<dbReference type="SUPFAM" id="SSF159894">
    <property type="entry name" value="YgaC/TfoX-N like"/>
    <property type="match status" value="1"/>
</dbReference>
<evidence type="ECO:0000256" key="5">
    <source>
        <dbReference type="ARBA" id="ARBA00022989"/>
    </source>
</evidence>
<dbReference type="Pfam" id="PF04993">
    <property type="entry name" value="TfoX_N"/>
    <property type="match status" value="1"/>
</dbReference>
<evidence type="ECO:0000256" key="2">
    <source>
        <dbReference type="ARBA" id="ARBA00008335"/>
    </source>
</evidence>
<keyword evidence="3" id="KW-0813">Transport</keyword>
<feature type="transmembrane region" description="Helical" evidence="7">
    <location>
        <begin position="325"/>
        <end position="346"/>
    </location>
</feature>
<feature type="domain" description="TfoX N-terminal" evidence="8">
    <location>
        <begin position="405"/>
        <end position="494"/>
    </location>
</feature>
<evidence type="ECO:0000259" key="8">
    <source>
        <dbReference type="Pfam" id="PF04993"/>
    </source>
</evidence>
<dbReference type="GO" id="GO:0022857">
    <property type="term" value="F:transmembrane transporter activity"/>
    <property type="evidence" value="ECO:0007669"/>
    <property type="project" value="InterPro"/>
</dbReference>
<feature type="transmembrane region" description="Helical" evidence="7">
    <location>
        <begin position="205"/>
        <end position="230"/>
    </location>
</feature>
<dbReference type="GO" id="GO:0012505">
    <property type="term" value="C:endomembrane system"/>
    <property type="evidence" value="ECO:0007669"/>
    <property type="project" value="UniProtKB-SubCell"/>
</dbReference>
<feature type="transmembrane region" description="Helical" evidence="7">
    <location>
        <begin position="242"/>
        <end position="259"/>
    </location>
</feature>
<feature type="transmembrane region" description="Helical" evidence="7">
    <location>
        <begin position="295"/>
        <end position="313"/>
    </location>
</feature>
<dbReference type="Gene3D" id="3.30.1460.30">
    <property type="entry name" value="YgaC/TfoX-N like chaperone"/>
    <property type="match status" value="1"/>
</dbReference>
<dbReference type="GO" id="GO:0016020">
    <property type="term" value="C:membrane"/>
    <property type="evidence" value="ECO:0007669"/>
    <property type="project" value="TreeGrafter"/>
</dbReference>
<evidence type="ECO:0000256" key="4">
    <source>
        <dbReference type="ARBA" id="ARBA00022692"/>
    </source>
</evidence>
<accession>A0A0C2DDM9</accession>
<evidence type="ECO:0000256" key="7">
    <source>
        <dbReference type="SAM" id="Phobius"/>
    </source>
</evidence>